<dbReference type="Pfam" id="PF25198">
    <property type="entry name" value="Spore_GerAC_N"/>
    <property type="match status" value="1"/>
</dbReference>
<dbReference type="EMBL" id="LYPC01000030">
    <property type="protein sequence ID" value="OCT10743.1"/>
    <property type="molecule type" value="Genomic_DNA"/>
</dbReference>
<dbReference type="AlphaFoldDB" id="A0A1C0ZRQ1"/>
<feature type="domain" description="Spore germination protein N-terminal" evidence="1">
    <location>
        <begin position="13"/>
        <end position="117"/>
    </location>
</feature>
<evidence type="ECO:0000313" key="3">
    <source>
        <dbReference type="Proteomes" id="UP000093309"/>
    </source>
</evidence>
<dbReference type="InterPro" id="IPR008844">
    <property type="entry name" value="Spore_GerAC-like"/>
</dbReference>
<dbReference type="InterPro" id="IPR057336">
    <property type="entry name" value="GerAC_N"/>
</dbReference>
<dbReference type="Proteomes" id="UP000093309">
    <property type="component" value="Unassembled WGS sequence"/>
</dbReference>
<dbReference type="GO" id="GO:0009847">
    <property type="term" value="P:spore germination"/>
    <property type="evidence" value="ECO:0007669"/>
    <property type="project" value="InterPro"/>
</dbReference>
<reference evidence="3" key="1">
    <citation type="submission" date="2016-05" db="EMBL/GenBank/DDBJ databases">
        <title>Paenibacillus oryzae. sp. nov., isolated from the rice root.</title>
        <authorList>
            <person name="Zhang J."/>
            <person name="Zhang X."/>
        </authorList>
    </citation>
    <scope>NUCLEOTIDE SEQUENCE [LARGE SCALE GENOMIC DNA]</scope>
    <source>
        <strain evidence="3">KCTC13222</strain>
    </source>
</reference>
<name>A0A1C0ZRQ1_9BACL</name>
<proteinExistence type="predicted"/>
<evidence type="ECO:0000313" key="2">
    <source>
        <dbReference type="EMBL" id="OCT10743.1"/>
    </source>
</evidence>
<keyword evidence="3" id="KW-1185">Reference proteome</keyword>
<evidence type="ECO:0000259" key="1">
    <source>
        <dbReference type="Pfam" id="PF25198"/>
    </source>
</evidence>
<comment type="caution">
    <text evidence="2">The sequence shown here is derived from an EMBL/GenBank/DDBJ whole genome shotgun (WGS) entry which is preliminary data.</text>
</comment>
<sequence>MMCVLLLSGCWSRNEFNDIAIAEEVGIDIAGDQFEFSVQIVNPDSMSKTKGDQALPIIIYAAKGSTLNEAVKRLASSMSRKVYFSHIRILVLSEELAQRGVSKSMDYLQRRNEFRSDFKCDDPVGIQIVGNTASGTGTNKSNINFVTPPVRLRYFGNGVFKNDRLVGWLNENESHAYSIITDHSKPFFHACRLSSRWICWP</sequence>
<organism evidence="2 3">
    <name type="scientific">Paenibacillus pectinilyticus</name>
    <dbReference type="NCBI Taxonomy" id="512399"/>
    <lineage>
        <taxon>Bacteria</taxon>
        <taxon>Bacillati</taxon>
        <taxon>Bacillota</taxon>
        <taxon>Bacilli</taxon>
        <taxon>Bacillales</taxon>
        <taxon>Paenibacillaceae</taxon>
        <taxon>Paenibacillus</taxon>
    </lineage>
</organism>
<dbReference type="PANTHER" id="PTHR35789">
    <property type="entry name" value="SPORE GERMINATION PROTEIN B3"/>
    <property type="match status" value="1"/>
</dbReference>
<dbReference type="PANTHER" id="PTHR35789:SF1">
    <property type="entry name" value="SPORE GERMINATION PROTEIN B3"/>
    <property type="match status" value="1"/>
</dbReference>
<dbReference type="STRING" id="512399.A8709_23190"/>
<accession>A0A1C0ZRQ1</accession>
<dbReference type="GO" id="GO:0016020">
    <property type="term" value="C:membrane"/>
    <property type="evidence" value="ECO:0007669"/>
    <property type="project" value="InterPro"/>
</dbReference>
<protein>
    <recommendedName>
        <fullName evidence="1">Spore germination protein N-terminal domain-containing protein</fullName>
    </recommendedName>
</protein>
<gene>
    <name evidence="2" type="ORF">A8709_23190</name>
</gene>